<evidence type="ECO:0008006" key="3">
    <source>
        <dbReference type="Google" id="ProtNLM"/>
    </source>
</evidence>
<organism evidence="1 2">
    <name type="scientific">Ferruginivarius sediminum</name>
    <dbReference type="NCBI Taxonomy" id="2661937"/>
    <lineage>
        <taxon>Bacteria</taxon>
        <taxon>Pseudomonadati</taxon>
        <taxon>Pseudomonadota</taxon>
        <taxon>Alphaproteobacteria</taxon>
        <taxon>Rhodospirillales</taxon>
        <taxon>Rhodospirillaceae</taxon>
        <taxon>Ferruginivarius</taxon>
    </lineage>
</organism>
<accession>A0A369TA79</accession>
<gene>
    <name evidence="1" type="ORF">DRB17_08380</name>
</gene>
<dbReference type="Gene3D" id="2.60.120.620">
    <property type="entry name" value="q2cbj1_9rhob like domain"/>
    <property type="match status" value="1"/>
</dbReference>
<reference evidence="1 2" key="1">
    <citation type="submission" date="2018-07" db="EMBL/GenBank/DDBJ databases">
        <title>Venubactetium sediminum gen. nov., sp. nov., isolated from a marine solar saltern.</title>
        <authorList>
            <person name="Wang S."/>
        </authorList>
    </citation>
    <scope>NUCLEOTIDE SEQUENCE [LARGE SCALE GENOMIC DNA]</scope>
    <source>
        <strain evidence="1 2">WD2A32</strain>
    </source>
</reference>
<dbReference type="Proteomes" id="UP000253941">
    <property type="component" value="Unassembled WGS sequence"/>
</dbReference>
<name>A0A369TA79_9PROT</name>
<keyword evidence="2" id="KW-1185">Reference proteome</keyword>
<dbReference type="RefSeq" id="WP_114581753.1">
    <property type="nucleotide sequence ID" value="NZ_QPMH01000006.1"/>
</dbReference>
<protein>
    <recommendedName>
        <fullName evidence="3">2OG-Fe(II) oxygenase</fullName>
    </recommendedName>
</protein>
<comment type="caution">
    <text evidence="1">The sequence shown here is derived from an EMBL/GenBank/DDBJ whole genome shotgun (WGS) entry which is preliminary data.</text>
</comment>
<proteinExistence type="predicted"/>
<dbReference type="AlphaFoldDB" id="A0A369TA79"/>
<evidence type="ECO:0000313" key="1">
    <source>
        <dbReference type="EMBL" id="RDD62239.1"/>
    </source>
</evidence>
<evidence type="ECO:0000313" key="2">
    <source>
        <dbReference type="Proteomes" id="UP000253941"/>
    </source>
</evidence>
<dbReference type="EMBL" id="QPMH01000006">
    <property type="protein sequence ID" value="RDD62239.1"/>
    <property type="molecule type" value="Genomic_DNA"/>
</dbReference>
<sequence>MKGQAVLAAALDERRRGDYIRGGVGRAGEGARRAFYRSEDGPGLKYLDESRLAAEDERAFQGAHPYPWCNPAGLLRDDAYEALRANLPSLDIMQPCFGKARKHGQRSHDRYALTYSDGLDLPEAWRGFVDELQGPDYRAFLARMMGSDSFELDFHWHYTPNGCSVSPHCDAWWKLGSHIFYFNTEADWSPDWGGETVILDDHGRFSFRSAPDFGDFDHAYGSNALGNNSLLFIRNGRSWHGVREIACPEGKLRKVFIVVIKRRNLATRLKSLVA</sequence>